<reference evidence="2 3" key="1">
    <citation type="submission" date="2016-04" db="EMBL/GenBank/DDBJ databases">
        <authorList>
            <person name="Evans L.H."/>
            <person name="Alamgir A."/>
            <person name="Owens N."/>
            <person name="Weber N.D."/>
            <person name="Virtaneva K."/>
            <person name="Barbian K."/>
            <person name="Babar A."/>
            <person name="Rosenke K."/>
        </authorList>
    </citation>
    <scope>NUCLEOTIDE SEQUENCE [LARGE SCALE GENOMIC DNA]</scope>
    <source>
        <strain evidence="2 3">IFM 0406</strain>
    </source>
</reference>
<sequence length="260" mass="27935">MSENIFDNPTPHAAFDRHPVTESSARQVPSAADTAAQWIAETYRRTVPPALRDGPILYSYETDAAQHASQAACLREVQNLAAIRSGLVAGIPLDYDHLDRRRAVSDALDNARRAAERAGLDAADILAAEALGSAGVPWVARPSHPLLGRIEQLTTPAASAPTDNAAQVAGRERPVRVGHLVEQLREQIEDLRRPRIRPGRHGHQPVTSRPAENLRTGAVITDAVDTAVTPDPALRWEAPEVGAEDAAAGDREQSGPEVEP</sequence>
<feature type="region of interest" description="Disordered" evidence="1">
    <location>
        <begin position="193"/>
        <end position="216"/>
    </location>
</feature>
<evidence type="ECO:0000313" key="3">
    <source>
        <dbReference type="Proteomes" id="UP000076512"/>
    </source>
</evidence>
<gene>
    <name evidence="2" type="ORF">AWN90_03885</name>
</gene>
<keyword evidence="3" id="KW-1185">Reference proteome</keyword>
<evidence type="ECO:0000313" key="2">
    <source>
        <dbReference type="EMBL" id="KZM70430.1"/>
    </source>
</evidence>
<feature type="region of interest" description="Disordered" evidence="1">
    <location>
        <begin position="230"/>
        <end position="260"/>
    </location>
</feature>
<organism evidence="2 3">
    <name type="scientific">Nocardia terpenica</name>
    <dbReference type="NCBI Taxonomy" id="455432"/>
    <lineage>
        <taxon>Bacteria</taxon>
        <taxon>Bacillati</taxon>
        <taxon>Actinomycetota</taxon>
        <taxon>Actinomycetes</taxon>
        <taxon>Mycobacteriales</taxon>
        <taxon>Nocardiaceae</taxon>
        <taxon>Nocardia</taxon>
    </lineage>
</organism>
<feature type="region of interest" description="Disordered" evidence="1">
    <location>
        <begin position="1"/>
        <end position="29"/>
    </location>
</feature>
<dbReference type="Proteomes" id="UP000076512">
    <property type="component" value="Unassembled WGS sequence"/>
</dbReference>
<name>A0A164JIA0_9NOCA</name>
<comment type="caution">
    <text evidence="2">The sequence shown here is derived from an EMBL/GenBank/DDBJ whole genome shotgun (WGS) entry which is preliminary data.</text>
</comment>
<feature type="compositionally biased region" description="Basic residues" evidence="1">
    <location>
        <begin position="194"/>
        <end position="203"/>
    </location>
</feature>
<dbReference type="STRING" id="455432.AWN90_03885"/>
<dbReference type="RefSeq" id="WP_067577723.1">
    <property type="nucleotide sequence ID" value="NZ_JABMCZ010000003.1"/>
</dbReference>
<dbReference type="EMBL" id="LWGR01000015">
    <property type="protein sequence ID" value="KZM70430.1"/>
    <property type="molecule type" value="Genomic_DNA"/>
</dbReference>
<evidence type="ECO:0000256" key="1">
    <source>
        <dbReference type="SAM" id="MobiDB-lite"/>
    </source>
</evidence>
<dbReference type="AlphaFoldDB" id="A0A164JIA0"/>
<protein>
    <submittedName>
        <fullName evidence="2">Uncharacterized protein</fullName>
    </submittedName>
</protein>
<dbReference type="OrthoDB" id="4548143at2"/>
<proteinExistence type="predicted"/>
<accession>A0A164JIA0</accession>